<dbReference type="EMBL" id="CAACVJ010000446">
    <property type="protein sequence ID" value="VEP16869.1"/>
    <property type="molecule type" value="Genomic_DNA"/>
</dbReference>
<protein>
    <submittedName>
        <fullName evidence="1">Uncharacterized protein</fullName>
    </submittedName>
</protein>
<evidence type="ECO:0000313" key="1">
    <source>
        <dbReference type="EMBL" id="VEP16869.1"/>
    </source>
</evidence>
<reference evidence="1 2" key="1">
    <citation type="submission" date="2019-01" db="EMBL/GenBank/DDBJ databases">
        <authorList>
            <person name="Brito A."/>
        </authorList>
    </citation>
    <scope>NUCLEOTIDE SEQUENCE [LARGE SCALE GENOMIC DNA]</scope>
    <source>
        <strain evidence="1">1</strain>
    </source>
</reference>
<organism evidence="1 2">
    <name type="scientific">Hyella patelloides LEGE 07179</name>
    <dbReference type="NCBI Taxonomy" id="945734"/>
    <lineage>
        <taxon>Bacteria</taxon>
        <taxon>Bacillati</taxon>
        <taxon>Cyanobacteriota</taxon>
        <taxon>Cyanophyceae</taxon>
        <taxon>Pleurocapsales</taxon>
        <taxon>Hyellaceae</taxon>
        <taxon>Hyella</taxon>
    </lineage>
</organism>
<evidence type="ECO:0000313" key="2">
    <source>
        <dbReference type="Proteomes" id="UP000320055"/>
    </source>
</evidence>
<sequence>MDNIRRNWQIVHQNLINTTDIFILARPNKGKKYLLLEIRNNK</sequence>
<accession>A0A563VZL4</accession>
<dbReference type="AlphaFoldDB" id="A0A563VZL4"/>
<dbReference type="Proteomes" id="UP000320055">
    <property type="component" value="Unassembled WGS sequence"/>
</dbReference>
<name>A0A563VZL4_9CYAN</name>
<gene>
    <name evidence="1" type="ORF">H1P_500021</name>
</gene>
<proteinExistence type="predicted"/>
<keyword evidence="2" id="KW-1185">Reference proteome</keyword>